<keyword evidence="1" id="KW-0812">Transmembrane</keyword>
<dbReference type="AlphaFoldDB" id="A0A512N3M7"/>
<feature type="transmembrane region" description="Helical" evidence="1">
    <location>
        <begin position="79"/>
        <end position="96"/>
    </location>
</feature>
<evidence type="ECO:0000313" key="3">
    <source>
        <dbReference type="EMBL" id="GEP53586.1"/>
    </source>
</evidence>
<dbReference type="EMBL" id="BKAJ01000012">
    <property type="protein sequence ID" value="GEP53586.1"/>
    <property type="molecule type" value="Genomic_DNA"/>
</dbReference>
<name>A0A512N3M7_9HYPH</name>
<gene>
    <name evidence="3" type="ORF">RSO01_07520</name>
</gene>
<dbReference type="RefSeq" id="WP_170302821.1">
    <property type="nucleotide sequence ID" value="NZ_BKAJ01000012.1"/>
</dbReference>
<keyword evidence="1" id="KW-0472">Membrane</keyword>
<feature type="domain" description="DUF883" evidence="2">
    <location>
        <begin position="71"/>
        <end position="96"/>
    </location>
</feature>
<accession>A0A512N3M7</accession>
<evidence type="ECO:0000256" key="1">
    <source>
        <dbReference type="SAM" id="Phobius"/>
    </source>
</evidence>
<evidence type="ECO:0000313" key="4">
    <source>
        <dbReference type="Proteomes" id="UP000321058"/>
    </source>
</evidence>
<dbReference type="Pfam" id="PF19029">
    <property type="entry name" value="DUF883_C"/>
    <property type="match status" value="1"/>
</dbReference>
<keyword evidence="1" id="KW-1133">Transmembrane helix</keyword>
<dbReference type="Proteomes" id="UP000321058">
    <property type="component" value="Unassembled WGS sequence"/>
</dbReference>
<organism evidence="3 4">
    <name type="scientific">Reyranella soli</name>
    <dbReference type="NCBI Taxonomy" id="1230389"/>
    <lineage>
        <taxon>Bacteria</taxon>
        <taxon>Pseudomonadati</taxon>
        <taxon>Pseudomonadota</taxon>
        <taxon>Alphaproteobacteria</taxon>
        <taxon>Hyphomicrobiales</taxon>
        <taxon>Reyranellaceae</taxon>
        <taxon>Reyranella</taxon>
    </lineage>
</organism>
<proteinExistence type="predicted"/>
<dbReference type="InterPro" id="IPR043605">
    <property type="entry name" value="DUF883_C"/>
</dbReference>
<sequence length="98" mass="10114">MGKSAKDASRYPTALREQLDQLSAALREVAKAEGAEAIKTASDAARRIADELADKADTVAAAAGKGRGQLEQAIRDQPLAAVALAAAAGFLLAVLVRR</sequence>
<keyword evidence="4" id="KW-1185">Reference proteome</keyword>
<reference evidence="3 4" key="1">
    <citation type="submission" date="2019-07" db="EMBL/GenBank/DDBJ databases">
        <title>Whole genome shotgun sequence of Reyranella soli NBRC 108950.</title>
        <authorList>
            <person name="Hosoyama A."/>
            <person name="Uohara A."/>
            <person name="Ohji S."/>
            <person name="Ichikawa N."/>
        </authorList>
    </citation>
    <scope>NUCLEOTIDE SEQUENCE [LARGE SCALE GENOMIC DNA]</scope>
    <source>
        <strain evidence="3 4">NBRC 108950</strain>
    </source>
</reference>
<evidence type="ECO:0000259" key="2">
    <source>
        <dbReference type="Pfam" id="PF19029"/>
    </source>
</evidence>
<comment type="caution">
    <text evidence="3">The sequence shown here is derived from an EMBL/GenBank/DDBJ whole genome shotgun (WGS) entry which is preliminary data.</text>
</comment>
<protein>
    <recommendedName>
        <fullName evidence="2">DUF883 domain-containing protein</fullName>
    </recommendedName>
</protein>